<organism evidence="9 10">
    <name type="scientific">Naegleria fowleri</name>
    <name type="common">Brain eating amoeba</name>
    <dbReference type="NCBI Taxonomy" id="5763"/>
    <lineage>
        <taxon>Eukaryota</taxon>
        <taxon>Discoba</taxon>
        <taxon>Heterolobosea</taxon>
        <taxon>Tetramitia</taxon>
        <taxon>Eutetramitia</taxon>
        <taxon>Vahlkampfiidae</taxon>
        <taxon>Naegleria</taxon>
    </lineage>
</organism>
<dbReference type="RefSeq" id="XP_044556645.1">
    <property type="nucleotide sequence ID" value="XM_044713604.1"/>
</dbReference>
<evidence type="ECO:0000256" key="4">
    <source>
        <dbReference type="ARBA" id="ARBA00022660"/>
    </source>
</evidence>
<evidence type="ECO:0000313" key="10">
    <source>
        <dbReference type="Proteomes" id="UP000444721"/>
    </source>
</evidence>
<keyword evidence="7" id="KW-0496">Mitochondrion</keyword>
<evidence type="ECO:0000313" key="9">
    <source>
        <dbReference type="EMBL" id="KAF0971930.1"/>
    </source>
</evidence>
<dbReference type="OrthoDB" id="286811at2759"/>
<protein>
    <submittedName>
        <fullName evidence="9">Uncharacterized protein</fullName>
    </submittedName>
</protein>
<keyword evidence="8" id="KW-0472">Membrane</keyword>
<keyword evidence="5" id="KW-0999">Mitochondrion inner membrane</keyword>
<dbReference type="VEuPathDB" id="AmoebaDB:NfTy_086910"/>
<evidence type="ECO:0000256" key="7">
    <source>
        <dbReference type="ARBA" id="ARBA00023128"/>
    </source>
</evidence>
<reference evidence="9 10" key="1">
    <citation type="journal article" date="2019" name="Sci. Rep.">
        <title>Nanopore sequencing improves the draft genome of the human pathogenic amoeba Naegleria fowleri.</title>
        <authorList>
            <person name="Liechti N."/>
            <person name="Schurch N."/>
            <person name="Bruggmann R."/>
            <person name="Wittwer M."/>
        </authorList>
    </citation>
    <scope>NUCLEOTIDE SEQUENCE [LARGE SCALE GENOMIC DNA]</scope>
    <source>
        <strain evidence="9 10">ATCC 30894</strain>
    </source>
</reference>
<evidence type="ECO:0000256" key="8">
    <source>
        <dbReference type="ARBA" id="ARBA00023136"/>
    </source>
</evidence>
<proteinExistence type="inferred from homology"/>
<dbReference type="VEuPathDB" id="AmoebaDB:NF0050690"/>
<evidence type="ECO:0000256" key="3">
    <source>
        <dbReference type="ARBA" id="ARBA00022448"/>
    </source>
</evidence>
<evidence type="ECO:0000256" key="5">
    <source>
        <dbReference type="ARBA" id="ARBA00022792"/>
    </source>
</evidence>
<keyword evidence="6" id="KW-0249">Electron transport</keyword>
<dbReference type="PANTHER" id="PTHR12653:SF0">
    <property type="entry name" value="NADH DEHYDROGENASE [UBIQUINONE] 1 ALPHA SUBCOMPLEX SUBUNIT 5"/>
    <property type="match status" value="1"/>
</dbReference>
<accession>A0A6A5BCX3</accession>
<dbReference type="GO" id="GO:0005743">
    <property type="term" value="C:mitochondrial inner membrane"/>
    <property type="evidence" value="ECO:0007669"/>
    <property type="project" value="UniProtKB-SubCell"/>
</dbReference>
<comment type="caution">
    <text evidence="9">The sequence shown here is derived from an EMBL/GenBank/DDBJ whole genome shotgun (WGS) entry which is preliminary data.</text>
</comment>
<sequence length="176" mass="20693">MFRLSRFLLAPVKVKQTTGLVGFPVQPRWREMILKLCDDGLKLLDQHNIPKGTFFRTSNENNFKYFQQVVKSTDDYQVVEDTLNRGQVEEIIVLLEDQLDLIPKMAEWRAWEVDADDVKYEKEDAETLEYDCDIPKDHVPPKMKFLTWDGIYQTEYTPEEVKQMSEASAAKQQQQQ</sequence>
<name>A0A6A5BCX3_NAEFO</name>
<keyword evidence="3" id="KW-0813">Transport</keyword>
<dbReference type="EMBL" id="VFQX01000072">
    <property type="protein sequence ID" value="KAF0971930.1"/>
    <property type="molecule type" value="Genomic_DNA"/>
</dbReference>
<dbReference type="GeneID" id="68116841"/>
<dbReference type="AlphaFoldDB" id="A0A6A5BCX3"/>
<gene>
    <name evidence="9" type="ORF">FDP41_009626</name>
</gene>
<evidence type="ECO:0000256" key="1">
    <source>
        <dbReference type="ARBA" id="ARBA00004443"/>
    </source>
</evidence>
<dbReference type="Proteomes" id="UP000444721">
    <property type="component" value="Unassembled WGS sequence"/>
</dbReference>
<dbReference type="GO" id="GO:0022904">
    <property type="term" value="P:respiratory electron transport chain"/>
    <property type="evidence" value="ECO:0007669"/>
    <property type="project" value="InterPro"/>
</dbReference>
<comment type="subcellular location">
    <subcellularLocation>
        <location evidence="1">Mitochondrion inner membrane</location>
        <topology evidence="1">Peripheral membrane protein</topology>
        <orientation evidence="1">Matrix side</orientation>
    </subcellularLocation>
</comment>
<keyword evidence="4" id="KW-0679">Respiratory chain</keyword>
<evidence type="ECO:0000256" key="2">
    <source>
        <dbReference type="ARBA" id="ARBA00010261"/>
    </source>
</evidence>
<dbReference type="OMA" id="HRLKVCR"/>
<evidence type="ECO:0000256" key="6">
    <source>
        <dbReference type="ARBA" id="ARBA00022982"/>
    </source>
</evidence>
<dbReference type="VEuPathDB" id="AmoebaDB:FDP41_009626"/>
<dbReference type="InterPro" id="IPR006806">
    <property type="entry name" value="NDUFA5"/>
</dbReference>
<keyword evidence="10" id="KW-1185">Reference proteome</keyword>
<dbReference type="PANTHER" id="PTHR12653">
    <property type="entry name" value="NADH-UBIQUINONE OXIDOREDUCTASE 13 KD-B SUBUNIT"/>
    <property type="match status" value="1"/>
</dbReference>
<comment type="similarity">
    <text evidence="2">Belongs to the complex I NDUFA5 subunit family.</text>
</comment>